<keyword evidence="3" id="KW-1133">Transmembrane helix</keyword>
<dbReference type="InterPro" id="IPR007867">
    <property type="entry name" value="GMC_OxRtase_C"/>
</dbReference>
<dbReference type="GO" id="GO:0050660">
    <property type="term" value="F:flavin adenine dinucleotide binding"/>
    <property type="evidence" value="ECO:0007669"/>
    <property type="project" value="InterPro"/>
</dbReference>
<evidence type="ECO:0000256" key="1">
    <source>
        <dbReference type="ARBA" id="ARBA00001974"/>
    </source>
</evidence>
<comment type="caution">
    <text evidence="5">The sequence shown here is derived from an EMBL/GenBank/DDBJ whole genome shotgun (WGS) entry which is preliminary data.</text>
</comment>
<evidence type="ECO:0000256" key="3">
    <source>
        <dbReference type="SAM" id="Phobius"/>
    </source>
</evidence>
<feature type="domain" description="Glucose-methanol-choline oxidoreductase C-terminal" evidence="4">
    <location>
        <begin position="96"/>
        <end position="215"/>
    </location>
</feature>
<sequence length="226" mass="25207">MSDSLVSLQAKPWLFFIALFQYLIWGTGLLLVPVSQLFLFLHTKILDESGTPVKASKAFSEPIPDVEIMPMAYDSSDQPFPKTKGVYSLLNCLLRPKSHGTVRLTSSDPNAPLSIDLRYLSDPKDITPLRASLKFSLRLRDKMREQGYKLVDWQVPASESDEDLDRMAPEHDPMGGGVVDDELKVYGVTNLRVADSSIFPWIPATHLQAPTVAVAEKCADMLRMKA</sequence>
<dbReference type="Proteomes" id="UP000309038">
    <property type="component" value="Unassembled WGS sequence"/>
</dbReference>
<proteinExistence type="inferred from homology"/>
<dbReference type="Gene3D" id="3.30.560.10">
    <property type="entry name" value="Glucose Oxidase, domain 3"/>
    <property type="match status" value="1"/>
</dbReference>
<protein>
    <recommendedName>
        <fullName evidence="4">Glucose-methanol-choline oxidoreductase C-terminal domain-containing protein</fullName>
    </recommendedName>
</protein>
<name>A0A4S4KG77_9APHY</name>
<dbReference type="AlphaFoldDB" id="A0A4S4KG77"/>
<dbReference type="InterPro" id="IPR012132">
    <property type="entry name" value="GMC_OxRdtase"/>
</dbReference>
<evidence type="ECO:0000259" key="4">
    <source>
        <dbReference type="Pfam" id="PF05199"/>
    </source>
</evidence>
<dbReference type="GO" id="GO:0016614">
    <property type="term" value="F:oxidoreductase activity, acting on CH-OH group of donors"/>
    <property type="evidence" value="ECO:0007669"/>
    <property type="project" value="InterPro"/>
</dbReference>
<accession>A0A4S4KG77</accession>
<comment type="cofactor">
    <cofactor evidence="1">
        <name>FAD</name>
        <dbReference type="ChEBI" id="CHEBI:57692"/>
    </cofactor>
</comment>
<dbReference type="SUPFAM" id="SSF51905">
    <property type="entry name" value="FAD/NAD(P)-binding domain"/>
    <property type="match status" value="1"/>
</dbReference>
<dbReference type="PANTHER" id="PTHR11552">
    <property type="entry name" value="GLUCOSE-METHANOL-CHOLINE GMC OXIDOREDUCTASE"/>
    <property type="match status" value="1"/>
</dbReference>
<dbReference type="SUPFAM" id="SSF54373">
    <property type="entry name" value="FAD-linked reductases, C-terminal domain"/>
    <property type="match status" value="1"/>
</dbReference>
<evidence type="ECO:0000313" key="6">
    <source>
        <dbReference type="Proteomes" id="UP000309038"/>
    </source>
</evidence>
<gene>
    <name evidence="5" type="ORF">EW026_g4734</name>
</gene>
<dbReference type="EMBL" id="SGPJ01000182">
    <property type="protein sequence ID" value="THG97214.1"/>
    <property type="molecule type" value="Genomic_DNA"/>
</dbReference>
<organism evidence="5 6">
    <name type="scientific">Hermanssonia centrifuga</name>
    <dbReference type="NCBI Taxonomy" id="98765"/>
    <lineage>
        <taxon>Eukaryota</taxon>
        <taxon>Fungi</taxon>
        <taxon>Dikarya</taxon>
        <taxon>Basidiomycota</taxon>
        <taxon>Agaricomycotina</taxon>
        <taxon>Agaricomycetes</taxon>
        <taxon>Polyporales</taxon>
        <taxon>Meruliaceae</taxon>
        <taxon>Hermanssonia</taxon>
    </lineage>
</organism>
<reference evidence="5 6" key="1">
    <citation type="submission" date="2019-02" db="EMBL/GenBank/DDBJ databases">
        <title>Genome sequencing of the rare red list fungi Phlebia centrifuga.</title>
        <authorList>
            <person name="Buettner E."/>
            <person name="Kellner H."/>
        </authorList>
    </citation>
    <scope>NUCLEOTIDE SEQUENCE [LARGE SCALE GENOMIC DNA]</scope>
    <source>
        <strain evidence="5 6">DSM 108282</strain>
    </source>
</reference>
<dbReference type="PANTHER" id="PTHR11552:SF219">
    <property type="entry name" value="GLUCOSE-METHANOL-CHOLINE OXIDOREDUCTASE N-TERMINAL DOMAIN-CONTAINING PROTEIN"/>
    <property type="match status" value="1"/>
</dbReference>
<keyword evidence="3" id="KW-0472">Membrane</keyword>
<evidence type="ECO:0000313" key="5">
    <source>
        <dbReference type="EMBL" id="THG97214.1"/>
    </source>
</evidence>
<comment type="similarity">
    <text evidence="2">Belongs to the GMC oxidoreductase family.</text>
</comment>
<dbReference type="Gene3D" id="3.50.50.60">
    <property type="entry name" value="FAD/NAD(P)-binding domain"/>
    <property type="match status" value="1"/>
</dbReference>
<evidence type="ECO:0000256" key="2">
    <source>
        <dbReference type="ARBA" id="ARBA00010790"/>
    </source>
</evidence>
<dbReference type="InterPro" id="IPR036188">
    <property type="entry name" value="FAD/NAD-bd_sf"/>
</dbReference>
<keyword evidence="3" id="KW-0812">Transmembrane</keyword>
<feature type="transmembrane region" description="Helical" evidence="3">
    <location>
        <begin position="12"/>
        <end position="34"/>
    </location>
</feature>
<dbReference type="Pfam" id="PF05199">
    <property type="entry name" value="GMC_oxred_C"/>
    <property type="match status" value="1"/>
</dbReference>
<keyword evidence="6" id="KW-1185">Reference proteome</keyword>